<feature type="region of interest" description="Disordered" evidence="1">
    <location>
        <begin position="145"/>
        <end position="240"/>
    </location>
</feature>
<dbReference type="KEGG" id="adu:107470023"/>
<keyword evidence="2" id="KW-1185">Reference proteome</keyword>
<feature type="region of interest" description="Disordered" evidence="1">
    <location>
        <begin position="70"/>
        <end position="104"/>
    </location>
</feature>
<organism evidence="2 3">
    <name type="scientific">Arachis duranensis</name>
    <name type="common">Wild peanut</name>
    <dbReference type="NCBI Taxonomy" id="130453"/>
    <lineage>
        <taxon>Eukaryota</taxon>
        <taxon>Viridiplantae</taxon>
        <taxon>Streptophyta</taxon>
        <taxon>Embryophyta</taxon>
        <taxon>Tracheophyta</taxon>
        <taxon>Spermatophyta</taxon>
        <taxon>Magnoliopsida</taxon>
        <taxon>eudicotyledons</taxon>
        <taxon>Gunneridae</taxon>
        <taxon>Pentapetalae</taxon>
        <taxon>rosids</taxon>
        <taxon>fabids</taxon>
        <taxon>Fabales</taxon>
        <taxon>Fabaceae</taxon>
        <taxon>Papilionoideae</taxon>
        <taxon>50 kb inversion clade</taxon>
        <taxon>dalbergioids sensu lato</taxon>
        <taxon>Dalbergieae</taxon>
        <taxon>Pterocarpus clade</taxon>
        <taxon>Arachis</taxon>
    </lineage>
</organism>
<accession>A0A6P4C9H5</accession>
<feature type="compositionally biased region" description="Low complexity" evidence="1">
    <location>
        <begin position="79"/>
        <end position="97"/>
    </location>
</feature>
<dbReference type="AlphaFoldDB" id="A0A6P4C9H5"/>
<sequence>MSKGIKRIYLNDEARLWHQILSNYVMPSTHETLGRRADVPWEDADEKPPAADCKKIIPHSRNFLALGYRPPPFTATDETATPSAGPSSSTATPATTTTPPPASEPVYHLVHRLFQQLDRMERRNWHRYERSERRSRRRYEHLKLLIRSGGDIPSEPDTPSEPSEEEADEHEEETHPQRETMQAGTEQAAPQQEILHQIQAADPEIPIQSAPPLQQPDHQTTPTETPTTHPSRDDTPSHPA</sequence>
<dbReference type="RefSeq" id="XP_015944897.1">
    <property type="nucleotide sequence ID" value="XM_016089411.1"/>
</dbReference>
<dbReference type="GeneID" id="107470023"/>
<name>A0A6P4C9H5_ARADU</name>
<evidence type="ECO:0000313" key="2">
    <source>
        <dbReference type="Proteomes" id="UP000515211"/>
    </source>
</evidence>
<evidence type="ECO:0000313" key="3">
    <source>
        <dbReference type="RefSeq" id="XP_015944897.1"/>
    </source>
</evidence>
<feature type="compositionally biased region" description="Acidic residues" evidence="1">
    <location>
        <begin position="162"/>
        <end position="171"/>
    </location>
</feature>
<feature type="compositionally biased region" description="Polar residues" evidence="1">
    <location>
        <begin position="179"/>
        <end position="190"/>
    </location>
</feature>
<feature type="compositionally biased region" description="Basic and acidic residues" evidence="1">
    <location>
        <begin position="230"/>
        <end position="240"/>
    </location>
</feature>
<reference evidence="3" key="2">
    <citation type="submission" date="2025-08" db="UniProtKB">
        <authorList>
            <consortium name="RefSeq"/>
        </authorList>
    </citation>
    <scope>IDENTIFICATION</scope>
    <source>
        <tissue evidence="3">Whole plant</tissue>
    </source>
</reference>
<dbReference type="Proteomes" id="UP000515211">
    <property type="component" value="Chromosome 10"/>
</dbReference>
<feature type="compositionally biased region" description="Low complexity" evidence="1">
    <location>
        <begin position="215"/>
        <end position="229"/>
    </location>
</feature>
<evidence type="ECO:0000256" key="1">
    <source>
        <dbReference type="SAM" id="MobiDB-lite"/>
    </source>
</evidence>
<protein>
    <submittedName>
        <fullName evidence="3">Uncharacterized protein LOC107470023</fullName>
    </submittedName>
</protein>
<proteinExistence type="predicted"/>
<reference evidence="2" key="1">
    <citation type="journal article" date="2016" name="Nat. Genet.">
        <title>The genome sequences of Arachis duranensis and Arachis ipaensis, the diploid ancestors of cultivated peanut.</title>
        <authorList>
            <person name="Bertioli D.J."/>
            <person name="Cannon S.B."/>
            <person name="Froenicke L."/>
            <person name="Huang G."/>
            <person name="Farmer A.D."/>
            <person name="Cannon E.K."/>
            <person name="Liu X."/>
            <person name="Gao D."/>
            <person name="Clevenger J."/>
            <person name="Dash S."/>
            <person name="Ren L."/>
            <person name="Moretzsohn M.C."/>
            <person name="Shirasawa K."/>
            <person name="Huang W."/>
            <person name="Vidigal B."/>
            <person name="Abernathy B."/>
            <person name="Chu Y."/>
            <person name="Niederhuth C.E."/>
            <person name="Umale P."/>
            <person name="Araujo A.C."/>
            <person name="Kozik A."/>
            <person name="Kim K.D."/>
            <person name="Burow M.D."/>
            <person name="Varshney R.K."/>
            <person name="Wang X."/>
            <person name="Zhang X."/>
            <person name="Barkley N."/>
            <person name="Guimaraes P.M."/>
            <person name="Isobe S."/>
            <person name="Guo B."/>
            <person name="Liao B."/>
            <person name="Stalker H.T."/>
            <person name="Schmitz R.J."/>
            <person name="Scheffler B.E."/>
            <person name="Leal-Bertioli S.C."/>
            <person name="Xun X."/>
            <person name="Jackson S.A."/>
            <person name="Michelmore R."/>
            <person name="Ozias-Akins P."/>
        </authorList>
    </citation>
    <scope>NUCLEOTIDE SEQUENCE [LARGE SCALE GENOMIC DNA]</scope>
    <source>
        <strain evidence="2">cv. V14167</strain>
    </source>
</reference>
<gene>
    <name evidence="3" type="primary">LOC107470023</name>
</gene>